<protein>
    <submittedName>
        <fullName evidence="1">Uncharacterized protein</fullName>
    </submittedName>
</protein>
<evidence type="ECO:0000313" key="2">
    <source>
        <dbReference type="Proteomes" id="UP000824890"/>
    </source>
</evidence>
<dbReference type="EMBL" id="JAGKQM010000018">
    <property type="protein sequence ID" value="KAH0862124.1"/>
    <property type="molecule type" value="Genomic_DNA"/>
</dbReference>
<proteinExistence type="predicted"/>
<comment type="caution">
    <text evidence="1">The sequence shown here is derived from an EMBL/GenBank/DDBJ whole genome shotgun (WGS) entry which is preliminary data.</text>
</comment>
<sequence>QAVATLCCITRRARGFSFVVFTDPCVAERVTMEKTPSMAARLRQRRLCLEMIRHLLMTYLFGDETEEEKKVAEGSEAAKKDTKKPKEKKLVSVGYGIKKLTIIHQARMTKAE</sequence>
<accession>A0ABQ7Y320</accession>
<organism evidence="1 2">
    <name type="scientific">Brassica napus</name>
    <name type="common">Rape</name>
    <dbReference type="NCBI Taxonomy" id="3708"/>
    <lineage>
        <taxon>Eukaryota</taxon>
        <taxon>Viridiplantae</taxon>
        <taxon>Streptophyta</taxon>
        <taxon>Embryophyta</taxon>
        <taxon>Tracheophyta</taxon>
        <taxon>Spermatophyta</taxon>
        <taxon>Magnoliopsida</taxon>
        <taxon>eudicotyledons</taxon>
        <taxon>Gunneridae</taxon>
        <taxon>Pentapetalae</taxon>
        <taxon>rosids</taxon>
        <taxon>malvids</taxon>
        <taxon>Brassicales</taxon>
        <taxon>Brassicaceae</taxon>
        <taxon>Brassiceae</taxon>
        <taxon>Brassica</taxon>
    </lineage>
</organism>
<gene>
    <name evidence="1" type="ORF">HID58_079335</name>
</gene>
<reference evidence="1 2" key="1">
    <citation type="submission" date="2021-05" db="EMBL/GenBank/DDBJ databases">
        <title>Genome Assembly of Synthetic Allotetraploid Brassica napus Reveals Homoeologous Exchanges between Subgenomes.</title>
        <authorList>
            <person name="Davis J.T."/>
        </authorList>
    </citation>
    <scope>NUCLEOTIDE SEQUENCE [LARGE SCALE GENOMIC DNA]</scope>
    <source>
        <strain evidence="2">cv. Da-Ae</strain>
        <tissue evidence="1">Seedling</tissue>
    </source>
</reference>
<name>A0ABQ7Y320_BRANA</name>
<keyword evidence="2" id="KW-1185">Reference proteome</keyword>
<evidence type="ECO:0000313" key="1">
    <source>
        <dbReference type="EMBL" id="KAH0862124.1"/>
    </source>
</evidence>
<feature type="non-terminal residue" evidence="1">
    <location>
        <position position="1"/>
    </location>
</feature>
<dbReference type="Proteomes" id="UP000824890">
    <property type="component" value="Unassembled WGS sequence"/>
</dbReference>
<feature type="non-terminal residue" evidence="1">
    <location>
        <position position="112"/>
    </location>
</feature>